<protein>
    <submittedName>
        <fullName evidence="2">Uncharacterized protein</fullName>
    </submittedName>
</protein>
<proteinExistence type="predicted"/>
<feature type="region of interest" description="Disordered" evidence="1">
    <location>
        <begin position="291"/>
        <end position="438"/>
    </location>
</feature>
<gene>
    <name evidence="2" type="ORF">CBR_g52335</name>
</gene>
<dbReference type="Gramene" id="GBG65743">
    <property type="protein sequence ID" value="GBG65743"/>
    <property type="gene ID" value="CBR_g52335"/>
</dbReference>
<dbReference type="Proteomes" id="UP000265515">
    <property type="component" value="Unassembled WGS sequence"/>
</dbReference>
<evidence type="ECO:0000313" key="3">
    <source>
        <dbReference type="Proteomes" id="UP000265515"/>
    </source>
</evidence>
<comment type="caution">
    <text evidence="2">The sequence shown here is derived from an EMBL/GenBank/DDBJ whole genome shotgun (WGS) entry which is preliminary data.</text>
</comment>
<sequence length="438" mass="47010">MVGKRWRWCGDHREGSGLWRGCGAAAVTGVRHLGSGCGVAGRVRWSYAGLLAGVEGGVGGVGGVRGCQAGVACRERSRSRGVNDQGYGAVLGPAVVVGVVCRGRAVAGVYCRRRGARNAKEQFFRDEGYRCLAATPMMVDSNTRQIGKILRGYDEMIVHCLSVCAAFDEEQDAVLEVFDRHRTMFKSPAYVNATMLDAEFQDHTLPDDDEMQQGLKAALAMSEDAPNDKTHLYGSSVHYLQQVEDELPTDQQLVSGRGARATVTQEELMQARQRMRVPPQRSDEGYFLYESSSSDDEDFFGTGMLASDDDNDLDDRHLDGDDDDGARGDDRGDGADRPQPGSTRRDGDRGSDEAAIDYRDEGDVGAGTGEGRSRYRDGARVDDNDGAGDDGHGVGDGRVGTGAVGSTREDTDKGMTAMDVDHCAASDDHGDEGDDDGP</sequence>
<keyword evidence="3" id="KW-1185">Reference proteome</keyword>
<feature type="compositionally biased region" description="Basic and acidic residues" evidence="1">
    <location>
        <begin position="314"/>
        <end position="336"/>
    </location>
</feature>
<reference evidence="2 3" key="1">
    <citation type="journal article" date="2018" name="Cell">
        <title>The Chara Genome: Secondary Complexity and Implications for Plant Terrestrialization.</title>
        <authorList>
            <person name="Nishiyama T."/>
            <person name="Sakayama H."/>
            <person name="Vries J.D."/>
            <person name="Buschmann H."/>
            <person name="Saint-Marcoux D."/>
            <person name="Ullrich K.K."/>
            <person name="Haas F.B."/>
            <person name="Vanderstraeten L."/>
            <person name="Becker D."/>
            <person name="Lang D."/>
            <person name="Vosolsobe S."/>
            <person name="Rombauts S."/>
            <person name="Wilhelmsson P.K.I."/>
            <person name="Janitza P."/>
            <person name="Kern R."/>
            <person name="Heyl A."/>
            <person name="Rumpler F."/>
            <person name="Villalobos L.I.A.C."/>
            <person name="Clay J.M."/>
            <person name="Skokan R."/>
            <person name="Toyoda A."/>
            <person name="Suzuki Y."/>
            <person name="Kagoshima H."/>
            <person name="Schijlen E."/>
            <person name="Tajeshwar N."/>
            <person name="Catarino B."/>
            <person name="Hetherington A.J."/>
            <person name="Saltykova A."/>
            <person name="Bonnot C."/>
            <person name="Breuninger H."/>
            <person name="Symeonidi A."/>
            <person name="Radhakrishnan G.V."/>
            <person name="Van Nieuwerburgh F."/>
            <person name="Deforce D."/>
            <person name="Chang C."/>
            <person name="Karol K.G."/>
            <person name="Hedrich R."/>
            <person name="Ulvskov P."/>
            <person name="Glockner G."/>
            <person name="Delwiche C.F."/>
            <person name="Petrasek J."/>
            <person name="Van de Peer Y."/>
            <person name="Friml J."/>
            <person name="Beilby M."/>
            <person name="Dolan L."/>
            <person name="Kohara Y."/>
            <person name="Sugano S."/>
            <person name="Fujiyama A."/>
            <person name="Delaux P.-M."/>
            <person name="Quint M."/>
            <person name="TheiBen G."/>
            <person name="Hagemann M."/>
            <person name="Harholt J."/>
            <person name="Dunand C."/>
            <person name="Zachgo S."/>
            <person name="Langdale J."/>
            <person name="Maumus F."/>
            <person name="Straeten D.V.D."/>
            <person name="Gould S.B."/>
            <person name="Rensing S.A."/>
        </authorList>
    </citation>
    <scope>NUCLEOTIDE SEQUENCE [LARGE SCALE GENOMIC DNA]</scope>
    <source>
        <strain evidence="2 3">S276</strain>
    </source>
</reference>
<evidence type="ECO:0000313" key="2">
    <source>
        <dbReference type="EMBL" id="GBG65743.1"/>
    </source>
</evidence>
<feature type="compositionally biased region" description="Acidic residues" evidence="1">
    <location>
        <begin position="429"/>
        <end position="438"/>
    </location>
</feature>
<dbReference type="AlphaFoldDB" id="A0A388K722"/>
<feature type="compositionally biased region" description="Basic and acidic residues" evidence="1">
    <location>
        <begin position="371"/>
        <end position="395"/>
    </location>
</feature>
<organism evidence="2 3">
    <name type="scientific">Chara braunii</name>
    <name type="common">Braun's stonewort</name>
    <dbReference type="NCBI Taxonomy" id="69332"/>
    <lineage>
        <taxon>Eukaryota</taxon>
        <taxon>Viridiplantae</taxon>
        <taxon>Streptophyta</taxon>
        <taxon>Charophyceae</taxon>
        <taxon>Charales</taxon>
        <taxon>Characeae</taxon>
        <taxon>Chara</taxon>
    </lineage>
</organism>
<accession>A0A388K722</accession>
<feature type="compositionally biased region" description="Basic and acidic residues" evidence="1">
    <location>
        <begin position="343"/>
        <end position="362"/>
    </location>
</feature>
<name>A0A388K722_CHABU</name>
<feature type="compositionally biased region" description="Basic and acidic residues" evidence="1">
    <location>
        <begin position="407"/>
        <end position="428"/>
    </location>
</feature>
<evidence type="ECO:0000256" key="1">
    <source>
        <dbReference type="SAM" id="MobiDB-lite"/>
    </source>
</evidence>
<dbReference type="EMBL" id="BFEA01000065">
    <property type="protein sequence ID" value="GBG65743.1"/>
    <property type="molecule type" value="Genomic_DNA"/>
</dbReference>